<comment type="similarity">
    <text evidence="2">Belongs to the DAMOX/DASOX family.</text>
</comment>
<evidence type="ECO:0000256" key="2">
    <source>
        <dbReference type="ARBA" id="ARBA00006730"/>
    </source>
</evidence>
<dbReference type="PANTHER" id="PTHR11530:SF11">
    <property type="entry name" value="D-ASPARTATE OXIDASE"/>
    <property type="match status" value="1"/>
</dbReference>
<dbReference type="PANTHER" id="PTHR11530">
    <property type="entry name" value="D-AMINO ACID OXIDASE"/>
    <property type="match status" value="1"/>
</dbReference>
<dbReference type="PIRSF" id="PIRSF000189">
    <property type="entry name" value="D-aa_oxidase"/>
    <property type="match status" value="1"/>
</dbReference>
<dbReference type="PROSITE" id="PS00677">
    <property type="entry name" value="DAO"/>
    <property type="match status" value="1"/>
</dbReference>
<sequence length="325" mass="33744">MRDVLVLGAGVVGLTAAVRLAEAGARVAVLTEDEPAGTVSRVAGAVWYPSRTSADPRVLDWARRTFEVLAGQAGQGVPGVVMRPTRMLLREPVTGNPWWASAVPDFRTVPPPDGYAGQWRFTVPTVEMGPYLDWLVERLAGLGVPVRRQRVDRLVDAVGIAAEVLPSADRPPLLVNATGLGAGKLADDPAVHPVRGRIVLVANPGLTTSVRDEGNPAGITYVHPRSRDVVLGGTVEPYRTETGPDDEAGAAILARCVALVPELAGAPVLGQLAGLRPGRHGGARVAEDVSGLAGPARLIHNYGHGGAGVTLGWGCADEVVTLAGG</sequence>
<dbReference type="EMBL" id="BONW01000014">
    <property type="protein sequence ID" value="GIG88306.1"/>
    <property type="molecule type" value="Genomic_DNA"/>
</dbReference>
<accession>A0ABQ4E1Y1</accession>
<keyword evidence="3" id="KW-0285">Flavoprotein</keyword>
<dbReference type="Proteomes" id="UP000646749">
    <property type="component" value="Unassembled WGS sequence"/>
</dbReference>
<dbReference type="EC" id="1.4.3.3" evidence="6"/>
<reference evidence="10 11" key="1">
    <citation type="submission" date="2021-01" db="EMBL/GenBank/DDBJ databases">
        <title>Whole genome shotgun sequence of Plantactinospora endophytica NBRC 110450.</title>
        <authorList>
            <person name="Komaki H."/>
            <person name="Tamura T."/>
        </authorList>
    </citation>
    <scope>NUCLEOTIDE SEQUENCE [LARGE SCALE GENOMIC DNA]</scope>
    <source>
        <strain evidence="10 11">NBRC 110450</strain>
    </source>
</reference>
<keyword evidence="11" id="KW-1185">Reference proteome</keyword>
<dbReference type="Gene3D" id="3.40.50.720">
    <property type="entry name" value="NAD(P)-binding Rossmann-like Domain"/>
    <property type="match status" value="1"/>
</dbReference>
<comment type="catalytic activity">
    <reaction evidence="8">
        <text>a D-alpha-amino acid + O2 + H2O = a 2-oxocarboxylate + H2O2 + NH4(+)</text>
        <dbReference type="Rhea" id="RHEA:21816"/>
        <dbReference type="ChEBI" id="CHEBI:15377"/>
        <dbReference type="ChEBI" id="CHEBI:15379"/>
        <dbReference type="ChEBI" id="CHEBI:16240"/>
        <dbReference type="ChEBI" id="CHEBI:28938"/>
        <dbReference type="ChEBI" id="CHEBI:35179"/>
        <dbReference type="ChEBI" id="CHEBI:59871"/>
        <dbReference type="EC" id="1.4.3.3"/>
    </reaction>
    <physiologicalReaction direction="left-to-right" evidence="8">
        <dbReference type="Rhea" id="RHEA:21817"/>
    </physiologicalReaction>
</comment>
<gene>
    <name evidence="10" type="ORF">Pen02_32420</name>
</gene>
<proteinExistence type="inferred from homology"/>
<evidence type="ECO:0000256" key="4">
    <source>
        <dbReference type="ARBA" id="ARBA00022827"/>
    </source>
</evidence>
<evidence type="ECO:0000256" key="6">
    <source>
        <dbReference type="ARBA" id="ARBA00039101"/>
    </source>
</evidence>
<evidence type="ECO:0000259" key="9">
    <source>
        <dbReference type="Pfam" id="PF01266"/>
    </source>
</evidence>
<dbReference type="InterPro" id="IPR006076">
    <property type="entry name" value="FAD-dep_OxRdtase"/>
</dbReference>
<comment type="caution">
    <text evidence="10">The sequence shown here is derived from an EMBL/GenBank/DDBJ whole genome shotgun (WGS) entry which is preliminary data.</text>
</comment>
<evidence type="ECO:0000256" key="1">
    <source>
        <dbReference type="ARBA" id="ARBA00001974"/>
    </source>
</evidence>
<dbReference type="SUPFAM" id="SSF51971">
    <property type="entry name" value="Nucleotide-binding domain"/>
    <property type="match status" value="1"/>
</dbReference>
<evidence type="ECO:0000313" key="11">
    <source>
        <dbReference type="Proteomes" id="UP000646749"/>
    </source>
</evidence>
<dbReference type="InterPro" id="IPR006181">
    <property type="entry name" value="D-amino_acid_oxidase_CS"/>
</dbReference>
<organism evidence="10 11">
    <name type="scientific">Plantactinospora endophytica</name>
    <dbReference type="NCBI Taxonomy" id="673535"/>
    <lineage>
        <taxon>Bacteria</taxon>
        <taxon>Bacillati</taxon>
        <taxon>Actinomycetota</taxon>
        <taxon>Actinomycetes</taxon>
        <taxon>Micromonosporales</taxon>
        <taxon>Micromonosporaceae</taxon>
        <taxon>Plantactinospora</taxon>
    </lineage>
</organism>
<evidence type="ECO:0000256" key="8">
    <source>
        <dbReference type="ARBA" id="ARBA00049547"/>
    </source>
</evidence>
<comment type="cofactor">
    <cofactor evidence="1">
        <name>FAD</name>
        <dbReference type="ChEBI" id="CHEBI:57692"/>
    </cofactor>
</comment>
<feature type="domain" description="FAD dependent oxidoreductase" evidence="9">
    <location>
        <begin position="3"/>
        <end position="320"/>
    </location>
</feature>
<name>A0ABQ4E1Y1_9ACTN</name>
<evidence type="ECO:0000256" key="7">
    <source>
        <dbReference type="ARBA" id="ARBA00039751"/>
    </source>
</evidence>
<dbReference type="InterPro" id="IPR023209">
    <property type="entry name" value="DAO"/>
</dbReference>
<evidence type="ECO:0000256" key="5">
    <source>
        <dbReference type="ARBA" id="ARBA00023002"/>
    </source>
</evidence>
<dbReference type="SUPFAM" id="SSF54373">
    <property type="entry name" value="FAD-linked reductases, C-terminal domain"/>
    <property type="match status" value="1"/>
</dbReference>
<dbReference type="Gene3D" id="3.30.9.10">
    <property type="entry name" value="D-Amino Acid Oxidase, subunit A, domain 2"/>
    <property type="match status" value="1"/>
</dbReference>
<dbReference type="RefSeq" id="WP_203866855.1">
    <property type="nucleotide sequence ID" value="NZ_BONW01000014.1"/>
</dbReference>
<keyword evidence="4" id="KW-0274">FAD</keyword>
<keyword evidence="5" id="KW-0560">Oxidoreductase</keyword>
<evidence type="ECO:0000256" key="3">
    <source>
        <dbReference type="ARBA" id="ARBA00022630"/>
    </source>
</evidence>
<dbReference type="Pfam" id="PF01266">
    <property type="entry name" value="DAO"/>
    <property type="match status" value="1"/>
</dbReference>
<evidence type="ECO:0000313" key="10">
    <source>
        <dbReference type="EMBL" id="GIG88306.1"/>
    </source>
</evidence>
<protein>
    <recommendedName>
        <fullName evidence="7">D-amino-acid oxidase</fullName>
        <ecNumber evidence="6">1.4.3.3</ecNumber>
    </recommendedName>
</protein>